<dbReference type="Proteomes" id="UP000249890">
    <property type="component" value="Chromosome"/>
</dbReference>
<dbReference type="Pfam" id="PF16169">
    <property type="entry name" value="DUF4872"/>
    <property type="match status" value="1"/>
</dbReference>
<dbReference type="InterPro" id="IPR026935">
    <property type="entry name" value="BtrH_N"/>
</dbReference>
<evidence type="ECO:0000259" key="2">
    <source>
        <dbReference type="Pfam" id="PF16169"/>
    </source>
</evidence>
<dbReference type="EMBL" id="CP021780">
    <property type="protein sequence ID" value="ASA25734.1"/>
    <property type="molecule type" value="Genomic_DNA"/>
</dbReference>
<dbReference type="InterPro" id="IPR032369">
    <property type="entry name" value="DUF4872"/>
</dbReference>
<evidence type="ECO:0000313" key="4">
    <source>
        <dbReference type="Proteomes" id="UP000249890"/>
    </source>
</evidence>
<reference evidence="3 4" key="1">
    <citation type="submission" date="2017-06" db="EMBL/GenBank/DDBJ databases">
        <title>Complete genome sequence of Paenibacillus donghaensis KCTC 13049T isolated from East Sea sediment, South Korea.</title>
        <authorList>
            <person name="Jung B.K."/>
            <person name="Hong S.-J."/>
            <person name="Shin J.-H."/>
        </authorList>
    </citation>
    <scope>NUCLEOTIDE SEQUENCE [LARGE SCALE GENOMIC DNA]</scope>
    <source>
        <strain evidence="3 4">KCTC 13049</strain>
    </source>
</reference>
<feature type="domain" description="Butirosin biosynthesis protein H N-terminal" evidence="1">
    <location>
        <begin position="15"/>
        <end position="138"/>
    </location>
</feature>
<dbReference type="RefSeq" id="WP_087919695.1">
    <property type="nucleotide sequence ID" value="NZ_CP021780.1"/>
</dbReference>
<proteinExistence type="predicted"/>
<dbReference type="KEGG" id="pdh:B9T62_36420"/>
<accession>A0A2Z2KHK9</accession>
<name>A0A2Z2KHK9_9BACL</name>
<gene>
    <name evidence="3" type="ORF">B9T62_36420</name>
</gene>
<dbReference type="OrthoDB" id="4075615at2"/>
<sequence>MKKMIEGFVYHPGYHCISTTLQNYFNYWGFNFTEAMAFGLDSSLGFCYRKHDVLTSIPAFYTGGRNYTWVDNICEVLELSHKRLFETNGEKAWQDTKASINNNIPVIVELDKSKLDYWKGILREVPFHMVPLVGYDDKHIWLGEVYDKKINDKRQSNNLHVTSIECVKKARGADLYWGNTHNAQHIIDVPQNYKLRLKEAIYKAIKKNTLSYLKDTNEGSHKALKLFTNEVVSWPEILPLKKFDNNRQCYVSPLRAQLIITGKMFDEVGTGGGNFRSLYSKYLYEASKIFSNHHLLLKAAKMMHQSSLNWIEISKYFHYSSRLDHSGIFIQLLKVKKLLEETIELEMKAFYLLEQWEGT</sequence>
<dbReference type="AlphaFoldDB" id="A0A2Z2KHK9"/>
<organism evidence="3 4">
    <name type="scientific">Paenibacillus donghaensis</name>
    <dbReference type="NCBI Taxonomy" id="414771"/>
    <lineage>
        <taxon>Bacteria</taxon>
        <taxon>Bacillati</taxon>
        <taxon>Bacillota</taxon>
        <taxon>Bacilli</taxon>
        <taxon>Bacillales</taxon>
        <taxon>Paenibacillaceae</taxon>
        <taxon>Paenibacillus</taxon>
    </lineage>
</organism>
<dbReference type="Pfam" id="PF14399">
    <property type="entry name" value="BtrH_N"/>
    <property type="match status" value="1"/>
</dbReference>
<evidence type="ECO:0000259" key="1">
    <source>
        <dbReference type="Pfam" id="PF14399"/>
    </source>
</evidence>
<keyword evidence="4" id="KW-1185">Reference proteome</keyword>
<evidence type="ECO:0000313" key="3">
    <source>
        <dbReference type="EMBL" id="ASA25734.1"/>
    </source>
</evidence>
<protein>
    <recommendedName>
        <fullName evidence="5">Butirosin biosynthesis protein H N-terminal domain-containing protein</fullName>
    </recommendedName>
</protein>
<evidence type="ECO:0008006" key="5">
    <source>
        <dbReference type="Google" id="ProtNLM"/>
    </source>
</evidence>
<feature type="domain" description="DUF4872" evidence="2">
    <location>
        <begin position="168"/>
        <end position="351"/>
    </location>
</feature>